<proteinExistence type="predicted"/>
<feature type="region of interest" description="Disordered" evidence="1">
    <location>
        <begin position="1"/>
        <end position="104"/>
    </location>
</feature>
<sequence>MLQNVPRHTPACQLDSCPPGHDIQWSSTLPSPPNHQANASSPSPPVHARQSMHGQSASRPSAGRYKTCLTHPTVARTEARATEGSIGGRLLQHTKDRALRQPHT</sequence>
<name>A0ABU7DE55_9TELE</name>
<comment type="caution">
    <text evidence="2">The sequence shown here is derived from an EMBL/GenBank/DDBJ whole genome shotgun (WGS) entry which is preliminary data.</text>
</comment>
<keyword evidence="3" id="KW-1185">Reference proteome</keyword>
<organism evidence="2 3">
    <name type="scientific">Characodon lateralis</name>
    <dbReference type="NCBI Taxonomy" id="208331"/>
    <lineage>
        <taxon>Eukaryota</taxon>
        <taxon>Metazoa</taxon>
        <taxon>Chordata</taxon>
        <taxon>Craniata</taxon>
        <taxon>Vertebrata</taxon>
        <taxon>Euteleostomi</taxon>
        <taxon>Actinopterygii</taxon>
        <taxon>Neopterygii</taxon>
        <taxon>Teleostei</taxon>
        <taxon>Neoteleostei</taxon>
        <taxon>Acanthomorphata</taxon>
        <taxon>Ovalentaria</taxon>
        <taxon>Atherinomorphae</taxon>
        <taxon>Cyprinodontiformes</taxon>
        <taxon>Goodeidae</taxon>
        <taxon>Characodon</taxon>
    </lineage>
</organism>
<evidence type="ECO:0000256" key="1">
    <source>
        <dbReference type="SAM" id="MobiDB-lite"/>
    </source>
</evidence>
<dbReference type="EMBL" id="JAHUTJ010022050">
    <property type="protein sequence ID" value="MED6272626.1"/>
    <property type="molecule type" value="Genomic_DNA"/>
</dbReference>
<feature type="compositionally biased region" description="Polar residues" evidence="1">
    <location>
        <begin position="24"/>
        <end position="41"/>
    </location>
</feature>
<accession>A0ABU7DE55</accession>
<protein>
    <submittedName>
        <fullName evidence="2">Uncharacterized protein</fullName>
    </submittedName>
</protein>
<reference evidence="2 3" key="1">
    <citation type="submission" date="2021-06" db="EMBL/GenBank/DDBJ databases">
        <authorList>
            <person name="Palmer J.M."/>
        </authorList>
    </citation>
    <scope>NUCLEOTIDE SEQUENCE [LARGE SCALE GENOMIC DNA]</scope>
    <source>
        <strain evidence="2 3">CL_MEX2019</strain>
        <tissue evidence="2">Muscle</tissue>
    </source>
</reference>
<evidence type="ECO:0000313" key="3">
    <source>
        <dbReference type="Proteomes" id="UP001352852"/>
    </source>
</evidence>
<feature type="compositionally biased region" description="Basic and acidic residues" evidence="1">
    <location>
        <begin position="93"/>
        <end position="104"/>
    </location>
</feature>
<gene>
    <name evidence="2" type="ORF">CHARACLAT_032270</name>
</gene>
<evidence type="ECO:0000313" key="2">
    <source>
        <dbReference type="EMBL" id="MED6272626.1"/>
    </source>
</evidence>
<dbReference type="Proteomes" id="UP001352852">
    <property type="component" value="Unassembled WGS sequence"/>
</dbReference>